<dbReference type="GeneID" id="93397006"/>
<reference evidence="2" key="1">
    <citation type="journal article" date="2017" name="Genome Announc.">
        <title>Whole-Genome Sequence of Photobacterium damselae subsp. piscicida Strain 91-197, Isolated from Hybrid Striped Bass (Morone sp.) in the United States.</title>
        <authorList>
            <person name="Teru Y."/>
            <person name="Hikima J."/>
            <person name="Kono T."/>
            <person name="Sakai M."/>
            <person name="Takano T."/>
            <person name="Hawke J.P."/>
            <person name="Takeyama H."/>
            <person name="Aoki T."/>
        </authorList>
    </citation>
    <scope>NUCLEOTIDE SEQUENCE</scope>
    <source>
        <strain evidence="2">91-197</strain>
    </source>
</reference>
<dbReference type="AlphaFoldDB" id="A0A1V1V944"/>
<dbReference type="Proteomes" id="UP000516656">
    <property type="component" value="Chromosome 1"/>
</dbReference>
<name>A0A1V1V944_PHODP</name>
<reference evidence="3 5" key="3">
    <citation type="submission" date="2020-09" db="EMBL/GenBank/DDBJ databases">
        <title>Complete, closed and curated genome sequences of Photobacterium damselae subsp. piscicida isolates from Australia indicate localised evolution and additional plasmid-borne pathogenicity mechanisms.</title>
        <authorList>
            <person name="Baseggio L."/>
            <person name="Silayeva O."/>
            <person name="Buller N."/>
            <person name="Landos M."/>
            <person name="Engelstaedter J."/>
            <person name="Barnes A.C."/>
        </authorList>
    </citation>
    <scope>NUCLEOTIDE SEQUENCE [LARGE SCALE GENOMIC DNA]</scope>
    <source>
        <strain evidence="3 5">AS-16-0540-1</strain>
    </source>
</reference>
<evidence type="ECO:0000313" key="5">
    <source>
        <dbReference type="Proteomes" id="UP000516656"/>
    </source>
</evidence>
<organism evidence="2 4">
    <name type="scientific">Photobacterium damsela subsp. piscicida</name>
    <name type="common">Pasteurella piscicida</name>
    <dbReference type="NCBI Taxonomy" id="38294"/>
    <lineage>
        <taxon>Bacteria</taxon>
        <taxon>Pseudomonadati</taxon>
        <taxon>Pseudomonadota</taxon>
        <taxon>Gammaproteobacteria</taxon>
        <taxon>Vibrionales</taxon>
        <taxon>Vibrionaceae</taxon>
        <taxon>Photobacterium</taxon>
    </lineage>
</organism>
<evidence type="ECO:0000313" key="3">
    <source>
        <dbReference type="EMBL" id="QOD55950.1"/>
    </source>
</evidence>
<gene>
    <name evidence="3" type="ORF">IC627_11795</name>
    <name evidence="2" type="ORF">PDPUS_1_00782</name>
</gene>
<dbReference type="RefSeq" id="WP_153274596.1">
    <property type="nucleotide sequence ID" value="NZ_CP150462.1"/>
</dbReference>
<protein>
    <submittedName>
        <fullName evidence="2">Uncharacterized protein</fullName>
    </submittedName>
</protein>
<evidence type="ECO:0000313" key="4">
    <source>
        <dbReference type="Proteomes" id="UP000218676"/>
    </source>
</evidence>
<feature type="compositionally biased region" description="Basic residues" evidence="1">
    <location>
        <begin position="19"/>
        <end position="29"/>
    </location>
</feature>
<proteinExistence type="predicted"/>
<reference evidence="4" key="2">
    <citation type="submission" date="2017-05" db="EMBL/GenBank/DDBJ databases">
        <title>Whole genome sequence of fish pathogenic bacteria, Photobacterium damselae subsp. piscicida, strain 91-197, isolated from hybrid striped bass (Morone sp.) in USA.</title>
        <authorList>
            <person name="Teru Y."/>
            <person name="Hikima J."/>
            <person name="Kono T."/>
            <person name="Sakai M."/>
            <person name="Takano T."/>
            <person name="Hawke J.P."/>
            <person name="Takeyama H."/>
            <person name="Aoki T."/>
        </authorList>
    </citation>
    <scope>NUCLEOTIDE SEQUENCE [LARGE SCALE GENOMIC DNA]</scope>
    <source>
        <strain evidence="4">91-197</strain>
    </source>
</reference>
<dbReference type="EMBL" id="CP061854">
    <property type="protein sequence ID" value="QOD55950.1"/>
    <property type="molecule type" value="Genomic_DNA"/>
</dbReference>
<feature type="compositionally biased region" description="Basic residues" evidence="1">
    <location>
        <begin position="1"/>
        <end position="12"/>
    </location>
</feature>
<dbReference type="Proteomes" id="UP000218676">
    <property type="component" value="Chromosome 1"/>
</dbReference>
<evidence type="ECO:0000313" key="2">
    <source>
        <dbReference type="EMBL" id="BAX52156.1"/>
    </source>
</evidence>
<evidence type="ECO:0000256" key="1">
    <source>
        <dbReference type="SAM" id="MobiDB-lite"/>
    </source>
</evidence>
<feature type="region of interest" description="Disordered" evidence="1">
    <location>
        <begin position="1"/>
        <end position="29"/>
    </location>
</feature>
<sequence>MKSKRTQSKFKKMLQASSTRRKRLSSNLRKKTLWRQRSYVMSATAECC</sequence>
<dbReference type="EMBL" id="AP018045">
    <property type="protein sequence ID" value="BAX52156.1"/>
    <property type="molecule type" value="Genomic_DNA"/>
</dbReference>
<accession>A0A1V1V944</accession>